<sequence>MISRRFQGPRRHQRFRSRTQAGIALGMLALLFALIPASCRFGRVLIYTCPDPCKTCNDPCHPCIEAEGECVPDAPFGWAGPVLVWAAPRNVEPPPCPGNAPSRVYQGYDGLNVERGCPRCSCGPITCMAPTTIAASDQPVCTGDEPRDDDLHLPIPAVWDGACLDVPAIAEADVASLSASTTRVAACEPNFGPVPSTGDFSWDFHAMACANEDGPRVCQDEVQWCAPRAEGDFHQCVYTRGDEPTCPAGYPKRRVFFEGIDGSLACSSCTCEGPSVSACRADLFGFSDPGCNDVVVELTSELGPTRCNDQVSPGGLRSLSLSWTVNEPGACTPRGGSPTGRVTADTPTTFCCL</sequence>
<gene>
    <name evidence="1" type="ORF">CMC5_037460</name>
</gene>
<dbReference type="KEGG" id="ccro:CMC5_037460"/>
<evidence type="ECO:0000313" key="2">
    <source>
        <dbReference type="Proteomes" id="UP000067626"/>
    </source>
</evidence>
<accession>A0A0K1EFZ4</accession>
<evidence type="ECO:0000313" key="1">
    <source>
        <dbReference type="EMBL" id="AKT39597.1"/>
    </source>
</evidence>
<dbReference type="EMBL" id="CP012159">
    <property type="protein sequence ID" value="AKT39597.1"/>
    <property type="molecule type" value="Genomic_DNA"/>
</dbReference>
<proteinExistence type="predicted"/>
<protein>
    <submittedName>
        <fullName evidence="1">Uncharacterized protein</fullName>
    </submittedName>
</protein>
<dbReference type="AlphaFoldDB" id="A0A0K1EFZ4"/>
<dbReference type="Proteomes" id="UP000067626">
    <property type="component" value="Chromosome"/>
</dbReference>
<keyword evidence="2" id="KW-1185">Reference proteome</keyword>
<reference evidence="1 2" key="1">
    <citation type="submission" date="2015-07" db="EMBL/GenBank/DDBJ databases">
        <title>Genome analysis of myxobacterium Chondromyces crocatus Cm c5 reveals a high potential for natural compound synthesis and the genetic basis for the loss of fruiting body formation.</title>
        <authorList>
            <person name="Zaburannyi N."/>
            <person name="Bunk B."/>
            <person name="Maier J."/>
            <person name="Overmann J."/>
            <person name="Mueller R."/>
        </authorList>
    </citation>
    <scope>NUCLEOTIDE SEQUENCE [LARGE SCALE GENOMIC DNA]</scope>
    <source>
        <strain evidence="1 2">Cm c5</strain>
    </source>
</reference>
<organism evidence="1 2">
    <name type="scientific">Chondromyces crocatus</name>
    <dbReference type="NCBI Taxonomy" id="52"/>
    <lineage>
        <taxon>Bacteria</taxon>
        <taxon>Pseudomonadati</taxon>
        <taxon>Myxococcota</taxon>
        <taxon>Polyangia</taxon>
        <taxon>Polyangiales</taxon>
        <taxon>Polyangiaceae</taxon>
        <taxon>Chondromyces</taxon>
    </lineage>
</organism>
<name>A0A0K1EFZ4_CHOCO</name>